<evidence type="ECO:0000256" key="5">
    <source>
        <dbReference type="ARBA" id="ARBA00023237"/>
    </source>
</evidence>
<keyword evidence="5" id="KW-0998">Cell outer membrane</keyword>
<reference evidence="9 10" key="1">
    <citation type="submission" date="2024-03" db="EMBL/GenBank/DDBJ databases">
        <title>Novel species of the genus Variovorax.</title>
        <authorList>
            <person name="Liu Q."/>
            <person name="Xin Y.-H."/>
        </authorList>
    </citation>
    <scope>NUCLEOTIDE SEQUENCE [LARGE SCALE GENOMIC DNA]</scope>
    <source>
        <strain evidence="9 10">KACC 18901</strain>
    </source>
</reference>
<evidence type="ECO:0000256" key="7">
    <source>
        <dbReference type="SAM" id="MobiDB-lite"/>
    </source>
</evidence>
<evidence type="ECO:0000256" key="8">
    <source>
        <dbReference type="SAM" id="SignalP"/>
    </source>
</evidence>
<keyword evidence="2" id="KW-1134">Transmembrane beta strand</keyword>
<keyword evidence="4" id="KW-0472">Membrane</keyword>
<accession>A0ABU8X6Z3</accession>
<evidence type="ECO:0000256" key="1">
    <source>
        <dbReference type="ARBA" id="ARBA00004442"/>
    </source>
</evidence>
<evidence type="ECO:0000313" key="10">
    <source>
        <dbReference type="Proteomes" id="UP001367030"/>
    </source>
</evidence>
<keyword evidence="6" id="KW-0175">Coiled coil</keyword>
<dbReference type="Proteomes" id="UP001367030">
    <property type="component" value="Unassembled WGS sequence"/>
</dbReference>
<dbReference type="SUPFAM" id="SSF56954">
    <property type="entry name" value="Outer membrane efflux proteins (OEP)"/>
    <property type="match status" value="1"/>
</dbReference>
<dbReference type="PANTHER" id="PTHR30026">
    <property type="entry name" value="OUTER MEMBRANE PROTEIN TOLC"/>
    <property type="match status" value="1"/>
</dbReference>
<comment type="caution">
    <text evidence="9">The sequence shown here is derived from an EMBL/GenBank/DDBJ whole genome shotgun (WGS) entry which is preliminary data.</text>
</comment>
<feature type="signal peptide" evidence="8">
    <location>
        <begin position="1"/>
        <end position="19"/>
    </location>
</feature>
<dbReference type="PROSITE" id="PS51257">
    <property type="entry name" value="PROKAR_LIPOPROTEIN"/>
    <property type="match status" value="1"/>
</dbReference>
<gene>
    <name evidence="9" type="ORF">WKW79_13535</name>
</gene>
<keyword evidence="8" id="KW-0732">Signal</keyword>
<dbReference type="Gene3D" id="1.20.1600.10">
    <property type="entry name" value="Outer membrane efflux proteins (OEP)"/>
    <property type="match status" value="1"/>
</dbReference>
<name>A0ABU8X6Z3_9BURK</name>
<sequence>MRYWSIKAPGTAMLALALAACSGLKPTPYTEQETIDRAKADQVKMYQDQEPVTGPITFYEAAARALKYNLDYRLKLMESALASNLRDVSSYEMLPRLVASAGHLGRNNDSGGTSIGIEDRQVSLRASTSEERYRYIGSLGLSWSTLDFSIAYYRTAQKADQIMMAEERRRKVAQNVLQDVRNAYWRALGAQRLMPQVDGLLARTNEALRQAREAQDKGLLPRQEILAYQRALLDSVSLLTIRRQDLEFSQAELRALMSLPANAPMQLVDIPDPALPMLGPDIAQLEQLALVRRPEIMEEWYRKRVNERDIDIAKAQLWPNVSLNVGRNYDSNAFLYNNYWNATGIDVSINLLKLLSLPSLNAAQASQRETDDSRRVALSMAVLTQVRVGALRYQLTLNEVQFANESLRVDTNLLDYARAAKKTTFGSELEVIRAEGRFLLSRYQREAAFANAEAAWGRLYNSVGLDVFPTAIDSYDIKTLAAEIQRVTNEMEQSQLLRSTTGGGAGASLAKP</sequence>
<keyword evidence="10" id="KW-1185">Reference proteome</keyword>
<dbReference type="InterPro" id="IPR051906">
    <property type="entry name" value="TolC-like"/>
</dbReference>
<dbReference type="RefSeq" id="WP_340335688.1">
    <property type="nucleotide sequence ID" value="NZ_JBBKZS010000005.1"/>
</dbReference>
<evidence type="ECO:0000256" key="2">
    <source>
        <dbReference type="ARBA" id="ARBA00022452"/>
    </source>
</evidence>
<organism evidence="9 10">
    <name type="scientific">Variovorax robiniae</name>
    <dbReference type="NCBI Taxonomy" id="1836199"/>
    <lineage>
        <taxon>Bacteria</taxon>
        <taxon>Pseudomonadati</taxon>
        <taxon>Pseudomonadota</taxon>
        <taxon>Betaproteobacteria</taxon>
        <taxon>Burkholderiales</taxon>
        <taxon>Comamonadaceae</taxon>
        <taxon>Variovorax</taxon>
    </lineage>
</organism>
<feature type="coiled-coil region" evidence="6">
    <location>
        <begin position="163"/>
        <end position="217"/>
    </location>
</feature>
<dbReference type="EMBL" id="JBBKZS010000005">
    <property type="protein sequence ID" value="MEJ8855602.1"/>
    <property type="molecule type" value="Genomic_DNA"/>
</dbReference>
<evidence type="ECO:0000256" key="4">
    <source>
        <dbReference type="ARBA" id="ARBA00023136"/>
    </source>
</evidence>
<evidence type="ECO:0000256" key="6">
    <source>
        <dbReference type="SAM" id="Coils"/>
    </source>
</evidence>
<evidence type="ECO:0000313" key="9">
    <source>
        <dbReference type="EMBL" id="MEJ8855602.1"/>
    </source>
</evidence>
<comment type="subcellular location">
    <subcellularLocation>
        <location evidence="1">Cell outer membrane</location>
    </subcellularLocation>
</comment>
<keyword evidence="3" id="KW-0812">Transmembrane</keyword>
<protein>
    <submittedName>
        <fullName evidence="9">TolC family protein</fullName>
    </submittedName>
</protein>
<evidence type="ECO:0000256" key="3">
    <source>
        <dbReference type="ARBA" id="ARBA00022692"/>
    </source>
</evidence>
<proteinExistence type="predicted"/>
<dbReference type="PANTHER" id="PTHR30026:SF20">
    <property type="entry name" value="OUTER MEMBRANE PROTEIN TOLC"/>
    <property type="match status" value="1"/>
</dbReference>
<feature type="chain" id="PRO_5046238019" evidence="8">
    <location>
        <begin position="20"/>
        <end position="512"/>
    </location>
</feature>
<feature type="region of interest" description="Disordered" evidence="7">
    <location>
        <begin position="493"/>
        <end position="512"/>
    </location>
</feature>